<dbReference type="InterPro" id="IPR023210">
    <property type="entry name" value="NADP_OxRdtase_dom"/>
</dbReference>
<dbReference type="CDD" id="cd19163">
    <property type="entry name" value="AKR_galDH"/>
    <property type="match status" value="1"/>
</dbReference>
<name>A0A9C7UQB4_9RHOD</name>
<sequence length="334" mass="36830">MRLHNAFEASEYRELGKSGLLVSPLGFGASPLGGVFGPVNEEEGIRAVHKAWKEGINFFDCSPYYGFTKAEKVLGLGLRDLPRDSIVVATKVGRYGPSEFDFSPSRIESSIKESMERLNVNYLDVVQCHDIEFGDLNQIVEESLPLLESLKRKGIIRAIGVTGLPLDIYDYVLSHSQVKLDLVLSYCHGCLNDTSLLNIMPFLKENELGVINASPLSMGLLTNRGAPEWHPAPPELRLAARKAAKLCEEHGADIAELALQFAYQLEGVTCTLVGIDGVQNLLKDIDAVHKQIDQMLLQKVLQVFEPVHNMTWFSGHKAIDEKGYSTACTNIASC</sequence>
<accession>A0A9C7UQB4</accession>
<dbReference type="AlphaFoldDB" id="A0A9C7UQB4"/>
<dbReference type="EMBL" id="BQMJ01000027">
    <property type="protein sequence ID" value="GJQ11784.1"/>
    <property type="molecule type" value="Genomic_DNA"/>
</dbReference>
<evidence type="ECO:0000313" key="3">
    <source>
        <dbReference type="Proteomes" id="UP001061958"/>
    </source>
</evidence>
<protein>
    <recommendedName>
        <fullName evidence="1">NADP-dependent oxidoreductase domain-containing protein</fullName>
    </recommendedName>
</protein>
<gene>
    <name evidence="2" type="ORF">GpartN1_g3575.t1</name>
</gene>
<dbReference type="Proteomes" id="UP001061958">
    <property type="component" value="Unassembled WGS sequence"/>
</dbReference>
<proteinExistence type="predicted"/>
<organism evidence="2 3">
    <name type="scientific">Galdieria partita</name>
    <dbReference type="NCBI Taxonomy" id="83374"/>
    <lineage>
        <taxon>Eukaryota</taxon>
        <taxon>Rhodophyta</taxon>
        <taxon>Bangiophyceae</taxon>
        <taxon>Galdieriales</taxon>
        <taxon>Galdieriaceae</taxon>
        <taxon>Galdieria</taxon>
    </lineage>
</organism>
<dbReference type="SUPFAM" id="SSF51430">
    <property type="entry name" value="NAD(P)-linked oxidoreductase"/>
    <property type="match status" value="1"/>
</dbReference>
<reference evidence="2" key="2">
    <citation type="submission" date="2022-01" db="EMBL/GenBank/DDBJ databases">
        <authorList>
            <person name="Hirooka S."/>
            <person name="Miyagishima S.Y."/>
        </authorList>
    </citation>
    <scope>NUCLEOTIDE SEQUENCE</scope>
    <source>
        <strain evidence="2">NBRC 102759</strain>
    </source>
</reference>
<dbReference type="GO" id="GO:0010349">
    <property type="term" value="F:L-galactose dehydrogenase activity"/>
    <property type="evidence" value="ECO:0007669"/>
    <property type="project" value="InterPro"/>
</dbReference>
<dbReference type="InterPro" id="IPR020471">
    <property type="entry name" value="AKR"/>
</dbReference>
<dbReference type="FunFam" id="3.20.20.100:FF:000011">
    <property type="entry name" value="Aldo/keto reductase"/>
    <property type="match status" value="1"/>
</dbReference>
<dbReference type="Gene3D" id="3.20.20.100">
    <property type="entry name" value="NADP-dependent oxidoreductase domain"/>
    <property type="match status" value="1"/>
</dbReference>
<reference evidence="2" key="1">
    <citation type="journal article" date="2022" name="Proc. Natl. Acad. Sci. U.S.A.">
        <title>Life cycle and functional genomics of the unicellular red alga Galdieria for elucidating algal and plant evolution and industrial use.</title>
        <authorList>
            <person name="Hirooka S."/>
            <person name="Itabashi T."/>
            <person name="Ichinose T.M."/>
            <person name="Onuma R."/>
            <person name="Fujiwara T."/>
            <person name="Yamashita S."/>
            <person name="Jong L.W."/>
            <person name="Tomita R."/>
            <person name="Iwane A.H."/>
            <person name="Miyagishima S.Y."/>
        </authorList>
    </citation>
    <scope>NUCLEOTIDE SEQUENCE</scope>
    <source>
        <strain evidence="2">NBRC 102759</strain>
    </source>
</reference>
<keyword evidence="3" id="KW-1185">Reference proteome</keyword>
<dbReference type="InterPro" id="IPR044479">
    <property type="entry name" value="LGALDH-like"/>
</dbReference>
<dbReference type="PANTHER" id="PTHR42686:SF1">
    <property type="entry name" value="GH17980P-RELATED"/>
    <property type="match status" value="1"/>
</dbReference>
<dbReference type="OrthoDB" id="48988at2759"/>
<dbReference type="GO" id="GO:0005829">
    <property type="term" value="C:cytosol"/>
    <property type="evidence" value="ECO:0007669"/>
    <property type="project" value="TreeGrafter"/>
</dbReference>
<evidence type="ECO:0000259" key="1">
    <source>
        <dbReference type="Pfam" id="PF00248"/>
    </source>
</evidence>
<evidence type="ECO:0000313" key="2">
    <source>
        <dbReference type="EMBL" id="GJQ11784.1"/>
    </source>
</evidence>
<dbReference type="Pfam" id="PF00248">
    <property type="entry name" value="Aldo_ket_red"/>
    <property type="match status" value="1"/>
</dbReference>
<dbReference type="InterPro" id="IPR036812">
    <property type="entry name" value="NAD(P)_OxRdtase_dom_sf"/>
</dbReference>
<feature type="domain" description="NADP-dependent oxidoreductase" evidence="1">
    <location>
        <begin position="24"/>
        <end position="298"/>
    </location>
</feature>
<comment type="caution">
    <text evidence="2">The sequence shown here is derived from an EMBL/GenBank/DDBJ whole genome shotgun (WGS) entry which is preliminary data.</text>
</comment>
<dbReference type="PANTHER" id="PTHR42686">
    <property type="entry name" value="GH17980P-RELATED"/>
    <property type="match status" value="1"/>
</dbReference>